<reference evidence="6" key="1">
    <citation type="submission" date="2014-03" db="EMBL/GenBank/DDBJ databases">
        <title>The Genome Sequence of Puccinia striiformis f. sp. tritici PST-78.</title>
        <authorList>
            <consortium name="The Broad Institute Genome Sequencing Platform"/>
            <person name="Cuomo C."/>
            <person name="Hulbert S."/>
            <person name="Chen X."/>
            <person name="Walker B."/>
            <person name="Young S.K."/>
            <person name="Zeng Q."/>
            <person name="Gargeya S."/>
            <person name="Fitzgerald M."/>
            <person name="Haas B."/>
            <person name="Abouelleil A."/>
            <person name="Alvarado L."/>
            <person name="Arachchi H.M."/>
            <person name="Berlin A.M."/>
            <person name="Chapman S.B."/>
            <person name="Goldberg J."/>
            <person name="Griggs A."/>
            <person name="Gujja S."/>
            <person name="Hansen M."/>
            <person name="Howarth C."/>
            <person name="Imamovic A."/>
            <person name="Larimer J."/>
            <person name="McCowan C."/>
            <person name="Montmayeur A."/>
            <person name="Murphy C."/>
            <person name="Neiman D."/>
            <person name="Pearson M."/>
            <person name="Priest M."/>
            <person name="Roberts A."/>
            <person name="Saif S."/>
            <person name="Shea T."/>
            <person name="Sisk P."/>
            <person name="Sykes S."/>
            <person name="Wortman J."/>
            <person name="Nusbaum C."/>
            <person name="Birren B."/>
        </authorList>
    </citation>
    <scope>NUCLEOTIDE SEQUENCE [LARGE SCALE GENOMIC DNA]</scope>
    <source>
        <strain evidence="6">race PST-78</strain>
    </source>
</reference>
<evidence type="ECO:0000256" key="2">
    <source>
        <dbReference type="ARBA" id="ARBA00022723"/>
    </source>
</evidence>
<organism evidence="5 6">
    <name type="scientific">Puccinia striiformis f. sp. tritici PST-78</name>
    <dbReference type="NCBI Taxonomy" id="1165861"/>
    <lineage>
        <taxon>Eukaryota</taxon>
        <taxon>Fungi</taxon>
        <taxon>Dikarya</taxon>
        <taxon>Basidiomycota</taxon>
        <taxon>Pucciniomycotina</taxon>
        <taxon>Pucciniomycetes</taxon>
        <taxon>Pucciniales</taxon>
        <taxon>Pucciniaceae</taxon>
        <taxon>Puccinia</taxon>
    </lineage>
</organism>
<dbReference type="InterPro" id="IPR027806">
    <property type="entry name" value="HARBI1_dom"/>
</dbReference>
<dbReference type="AlphaFoldDB" id="A0A0L0UPT7"/>
<comment type="caution">
    <text evidence="5">The sequence shown here is derived from an EMBL/GenBank/DDBJ whole genome shotgun (WGS) entry which is preliminary data.</text>
</comment>
<keyword evidence="6" id="KW-1185">Reference proteome</keyword>
<evidence type="ECO:0000256" key="3">
    <source>
        <dbReference type="SAM" id="MobiDB-lite"/>
    </source>
</evidence>
<dbReference type="STRING" id="1165861.A0A0L0UPT7"/>
<dbReference type="PANTHER" id="PTHR48471:SF1">
    <property type="entry name" value="DDE TNP4 DOMAIN-CONTAINING PROTEIN"/>
    <property type="match status" value="1"/>
</dbReference>
<evidence type="ECO:0000313" key="5">
    <source>
        <dbReference type="EMBL" id="KNE88809.1"/>
    </source>
</evidence>
<feature type="compositionally biased region" description="Basic residues" evidence="3">
    <location>
        <begin position="1"/>
        <end position="10"/>
    </location>
</feature>
<evidence type="ECO:0000256" key="1">
    <source>
        <dbReference type="ARBA" id="ARBA00001968"/>
    </source>
</evidence>
<dbReference type="GO" id="GO:0046872">
    <property type="term" value="F:metal ion binding"/>
    <property type="evidence" value="ECO:0007669"/>
    <property type="project" value="UniProtKB-KW"/>
</dbReference>
<keyword evidence="2" id="KW-0479">Metal-binding</keyword>
<evidence type="ECO:0000259" key="4">
    <source>
        <dbReference type="Pfam" id="PF13359"/>
    </source>
</evidence>
<dbReference type="EMBL" id="AJIL01000857">
    <property type="protein sequence ID" value="KNE88809.1"/>
    <property type="molecule type" value="Genomic_DNA"/>
</dbReference>
<dbReference type="OrthoDB" id="78198at2759"/>
<evidence type="ECO:0000313" key="6">
    <source>
        <dbReference type="Proteomes" id="UP000054564"/>
    </source>
</evidence>
<dbReference type="Proteomes" id="UP000054564">
    <property type="component" value="Unassembled WGS sequence"/>
</dbReference>
<gene>
    <name evidence="5" type="ORF">PSTG_17752</name>
</gene>
<sequence length="144" mass="16683">MARLGYRKTSVRSASEPHPPGYRIISDTAFPRKSESLQSRVLAPVKRGDRLPETPRTFSRMKFLNEQLVSARQAAEWGMRALQGSFARLKLPMPAADHEQRLCILQTVCQLHQLRCRMVHINQTATVYNLVWDENHILCCRFHR</sequence>
<feature type="region of interest" description="Disordered" evidence="3">
    <location>
        <begin position="1"/>
        <end position="20"/>
    </location>
</feature>
<name>A0A0L0UPT7_9BASI</name>
<proteinExistence type="predicted"/>
<protein>
    <recommendedName>
        <fullName evidence="4">DDE Tnp4 domain-containing protein</fullName>
    </recommendedName>
</protein>
<accession>A0A0L0UPT7</accession>
<comment type="cofactor">
    <cofactor evidence="1">
        <name>a divalent metal cation</name>
        <dbReference type="ChEBI" id="CHEBI:60240"/>
    </cofactor>
</comment>
<dbReference type="Pfam" id="PF13359">
    <property type="entry name" value="DDE_Tnp_4"/>
    <property type="match status" value="1"/>
</dbReference>
<feature type="domain" description="DDE Tnp4" evidence="4">
    <location>
        <begin position="12"/>
        <end position="113"/>
    </location>
</feature>
<dbReference type="PANTHER" id="PTHR48471">
    <property type="entry name" value="DDE TNP4 DOMAIN-CONTAINING PROTEIN"/>
    <property type="match status" value="1"/>
</dbReference>